<dbReference type="EMBL" id="CAXKWB010023475">
    <property type="protein sequence ID" value="CAL4125307.1"/>
    <property type="molecule type" value="Genomic_DNA"/>
</dbReference>
<dbReference type="InterPro" id="IPR025483">
    <property type="entry name" value="Lipase_euk"/>
</dbReference>
<comment type="caution">
    <text evidence="8">The sequence shown here is derived from an EMBL/GenBank/DDBJ whole genome shotgun (WGS) entry which is preliminary data.</text>
</comment>
<feature type="non-terminal residue" evidence="8">
    <location>
        <position position="393"/>
    </location>
</feature>
<feature type="domain" description="Partial AB-hydrolase lipase" evidence="7">
    <location>
        <begin position="30"/>
        <end position="97"/>
    </location>
</feature>
<evidence type="ECO:0000256" key="2">
    <source>
        <dbReference type="ARBA" id="ARBA00022729"/>
    </source>
</evidence>
<keyword evidence="3" id="KW-0378">Hydrolase</keyword>
<keyword evidence="5" id="KW-0443">Lipid metabolism</keyword>
<keyword evidence="6" id="KW-0325">Glycoprotein</keyword>
<reference evidence="8 9" key="1">
    <citation type="submission" date="2024-05" db="EMBL/GenBank/DDBJ databases">
        <authorList>
            <person name="Wallberg A."/>
        </authorList>
    </citation>
    <scope>NUCLEOTIDE SEQUENCE [LARGE SCALE GENOMIC DNA]</scope>
</reference>
<evidence type="ECO:0000256" key="6">
    <source>
        <dbReference type="ARBA" id="ARBA00023180"/>
    </source>
</evidence>
<evidence type="ECO:0000259" key="7">
    <source>
        <dbReference type="Pfam" id="PF04083"/>
    </source>
</evidence>
<dbReference type="SUPFAM" id="SSF53474">
    <property type="entry name" value="alpha/beta-Hydrolases"/>
    <property type="match status" value="1"/>
</dbReference>
<dbReference type="PIRSF" id="PIRSF000862">
    <property type="entry name" value="Steryl_ester_lip"/>
    <property type="match status" value="1"/>
</dbReference>
<dbReference type="AlphaFoldDB" id="A0AAV2RJZ3"/>
<keyword evidence="4" id="KW-0442">Lipid degradation</keyword>
<dbReference type="Pfam" id="PF04083">
    <property type="entry name" value="Abhydro_lipase"/>
    <property type="match status" value="1"/>
</dbReference>
<dbReference type="Proteomes" id="UP001497623">
    <property type="component" value="Unassembled WGS sequence"/>
</dbReference>
<dbReference type="Gene3D" id="3.40.50.1820">
    <property type="entry name" value="alpha/beta hydrolase"/>
    <property type="match status" value="1"/>
</dbReference>
<keyword evidence="2" id="KW-0732">Signal</keyword>
<evidence type="ECO:0000313" key="8">
    <source>
        <dbReference type="EMBL" id="CAL4125307.1"/>
    </source>
</evidence>
<comment type="similarity">
    <text evidence="1">Belongs to the AB hydrolase superfamily. Lipase family.</text>
</comment>
<proteinExistence type="inferred from homology"/>
<dbReference type="InterPro" id="IPR029058">
    <property type="entry name" value="AB_hydrolase_fold"/>
</dbReference>
<dbReference type="GO" id="GO:0016788">
    <property type="term" value="F:hydrolase activity, acting on ester bonds"/>
    <property type="evidence" value="ECO:0007669"/>
    <property type="project" value="InterPro"/>
</dbReference>
<dbReference type="GO" id="GO:0016042">
    <property type="term" value="P:lipid catabolic process"/>
    <property type="evidence" value="ECO:0007669"/>
    <property type="project" value="UniProtKB-KW"/>
</dbReference>
<protein>
    <recommendedName>
        <fullName evidence="7">Partial AB-hydrolase lipase domain-containing protein</fullName>
    </recommendedName>
</protein>
<evidence type="ECO:0000256" key="1">
    <source>
        <dbReference type="ARBA" id="ARBA00010701"/>
    </source>
</evidence>
<evidence type="ECO:0000256" key="5">
    <source>
        <dbReference type="ARBA" id="ARBA00023098"/>
    </source>
</evidence>
<accession>A0AAV2RJZ3</accession>
<keyword evidence="9" id="KW-1185">Reference proteome</keyword>
<evidence type="ECO:0000256" key="3">
    <source>
        <dbReference type="ARBA" id="ARBA00022801"/>
    </source>
</evidence>
<dbReference type="PANTHER" id="PTHR11005">
    <property type="entry name" value="LYSOSOMAL ACID LIPASE-RELATED"/>
    <property type="match status" value="1"/>
</dbReference>
<evidence type="ECO:0000256" key="4">
    <source>
        <dbReference type="ARBA" id="ARBA00022963"/>
    </source>
</evidence>
<sequence>MNHTLWLCRCIEYSIPDILAILKTQLFIPITELIVKAGYPVESHHVTTADGYILTLHRIPHGRTNNHMETIKGSPGGRAVAFMQHGLLCGSACWILNEPNNVGAYNLADAGYDVWLGNARGSKYSRNHTYLDPSEREFWQFSWDEMGKFDIPAVIDYILASTQKEQLSYIGHSMGTTMFWVAMSEHPEYNSKIRVMFALGPVAYVSNIVSPIRFLSPFIKEMEVISNFLGDYEFFPETSLFVSFRKMTCKQHNRLTVTMCENSLFFFAGFDPVHFNEDRLQVILTHEPEGTSVNTVFHYAQMINTGTFQKFDFGRRHNLAKYGQEAPPQYNLTKVTAPVVLMSAQNDWLADPKVIIYSTFDLKQPKIYVFDVREIWDPSLSCIIIILFYVKVF</sequence>
<dbReference type="FunFam" id="3.40.50.1820:FF:000021">
    <property type="entry name" value="Lipase"/>
    <property type="match status" value="1"/>
</dbReference>
<evidence type="ECO:0000313" key="9">
    <source>
        <dbReference type="Proteomes" id="UP001497623"/>
    </source>
</evidence>
<gene>
    <name evidence="8" type="ORF">MNOR_LOCUS25049</name>
</gene>
<dbReference type="InterPro" id="IPR006693">
    <property type="entry name" value="AB_hydrolase_lipase"/>
</dbReference>
<organism evidence="8 9">
    <name type="scientific">Meganyctiphanes norvegica</name>
    <name type="common">Northern krill</name>
    <name type="synonym">Thysanopoda norvegica</name>
    <dbReference type="NCBI Taxonomy" id="48144"/>
    <lineage>
        <taxon>Eukaryota</taxon>
        <taxon>Metazoa</taxon>
        <taxon>Ecdysozoa</taxon>
        <taxon>Arthropoda</taxon>
        <taxon>Crustacea</taxon>
        <taxon>Multicrustacea</taxon>
        <taxon>Malacostraca</taxon>
        <taxon>Eumalacostraca</taxon>
        <taxon>Eucarida</taxon>
        <taxon>Euphausiacea</taxon>
        <taxon>Euphausiidae</taxon>
        <taxon>Meganyctiphanes</taxon>
    </lineage>
</organism>
<name>A0AAV2RJZ3_MEGNR</name>